<gene>
    <name evidence="1" type="ORF">ACFQ1X_15105</name>
</gene>
<evidence type="ECO:0000313" key="1">
    <source>
        <dbReference type="EMBL" id="MFD1032766.1"/>
    </source>
</evidence>
<dbReference type="EMBL" id="JBHTKI010000023">
    <property type="protein sequence ID" value="MFD1032766.1"/>
    <property type="molecule type" value="Genomic_DNA"/>
</dbReference>
<sequence>MSHDAFKKKLLLAEEQRLSKVPTISLENVYKFLMKKIGNRS</sequence>
<keyword evidence="2" id="KW-1185">Reference proteome</keyword>
<protein>
    <submittedName>
        <fullName evidence="1">Uncharacterized protein</fullName>
    </submittedName>
</protein>
<dbReference type="Proteomes" id="UP001597109">
    <property type="component" value="Unassembled WGS sequence"/>
</dbReference>
<reference evidence="2" key="1">
    <citation type="journal article" date="2019" name="Int. J. Syst. Evol. Microbiol.">
        <title>The Global Catalogue of Microorganisms (GCM) 10K type strain sequencing project: providing services to taxonomists for standard genome sequencing and annotation.</title>
        <authorList>
            <consortium name="The Broad Institute Genomics Platform"/>
            <consortium name="The Broad Institute Genome Sequencing Center for Infectious Disease"/>
            <person name="Wu L."/>
            <person name="Ma J."/>
        </authorList>
    </citation>
    <scope>NUCLEOTIDE SEQUENCE [LARGE SCALE GENOMIC DNA]</scope>
    <source>
        <strain evidence="2">CCUG 56756</strain>
    </source>
</reference>
<evidence type="ECO:0000313" key="2">
    <source>
        <dbReference type="Proteomes" id="UP001597109"/>
    </source>
</evidence>
<proteinExistence type="predicted"/>
<organism evidence="1 2">
    <name type="scientific">Metaplanococcus flavidus</name>
    <dbReference type="NCBI Taxonomy" id="569883"/>
    <lineage>
        <taxon>Bacteria</taxon>
        <taxon>Bacillati</taxon>
        <taxon>Bacillota</taxon>
        <taxon>Bacilli</taxon>
        <taxon>Bacillales</taxon>
        <taxon>Caryophanaceae</taxon>
        <taxon>Metaplanococcus</taxon>
    </lineage>
</organism>
<comment type="caution">
    <text evidence="1">The sequence shown here is derived from an EMBL/GenBank/DDBJ whole genome shotgun (WGS) entry which is preliminary data.</text>
</comment>
<name>A0ABW3LGG0_9BACL</name>
<accession>A0ABW3LGG0</accession>